<dbReference type="OrthoDB" id="9774290at2"/>
<dbReference type="PANTHER" id="PTHR21599">
    <property type="entry name" value="GLYCERATE KINASE"/>
    <property type="match status" value="1"/>
</dbReference>
<dbReference type="InterPro" id="IPR004381">
    <property type="entry name" value="Glycerate_kinase"/>
</dbReference>
<gene>
    <name evidence="5" type="primary">glxK</name>
    <name evidence="5" type="ORF">KPC_0744</name>
</gene>
<sequence length="380" mass="40176">MTKTFVLAPDSFKESMTAEHACHAMQSGIQKVFPDARFFHIPMADGGEGTVDALVAARQGEKVFIEVTGPTVSQRINAYFGLIDAGKTAVIEMAIANGIHLLAPEKRNPLMTTTLGTGELIKAALDHGVSKIIIGIGGSVTNDAGAGMVQALGVKFVNQQGDVAVIGGGQLDQIQQIDISGLDKRLANTEIMIACDVTNPLTGEHGASTVFGPQKGATPEMVEILDRNLKHFADIVKKQLKIDYEHVSGAGAAGGLGFGLMSFTGANMRSGVDIVIEETHLADYIAQADYVFTGEGGIDFQTGFGKTPYGVAKIAKQFGKPVFAFAGYIGEGIEELYPEGFSAIFGIMDKPCDLNEALEHGAKNLQRSSENVARVLRSGL</sequence>
<evidence type="ECO:0000313" key="6">
    <source>
        <dbReference type="Proteomes" id="UP000245974"/>
    </source>
</evidence>
<evidence type="ECO:0000256" key="3">
    <source>
        <dbReference type="ARBA" id="ARBA00022777"/>
    </source>
</evidence>
<evidence type="ECO:0000256" key="2">
    <source>
        <dbReference type="ARBA" id="ARBA00022679"/>
    </source>
</evidence>
<dbReference type="GO" id="GO:0031388">
    <property type="term" value="P:organic acid phosphorylation"/>
    <property type="evidence" value="ECO:0007669"/>
    <property type="project" value="UniProtKB-UniRule"/>
</dbReference>
<dbReference type="PIRSF" id="PIRSF006078">
    <property type="entry name" value="GlxK"/>
    <property type="match status" value="1"/>
</dbReference>
<dbReference type="NCBIfam" id="TIGR00045">
    <property type="entry name" value="glycerate kinase"/>
    <property type="match status" value="1"/>
</dbReference>
<accession>A0A2U3MVX2</accession>
<dbReference type="AlphaFoldDB" id="A0A2U3MVX2"/>
<dbReference type="InterPro" id="IPR036129">
    <property type="entry name" value="Glycerate_kinase_sf"/>
</dbReference>
<dbReference type="Gene3D" id="3.40.50.10350">
    <property type="entry name" value="Glycerate kinase, domain 1"/>
    <property type="match status" value="1"/>
</dbReference>
<dbReference type="EC" id="2.7.1.31" evidence="5"/>
<dbReference type="InParanoid" id="A0A2U3MVX2"/>
<keyword evidence="3 4" id="KW-0418">Kinase</keyword>
<reference evidence="6" key="1">
    <citation type="submission" date="2018-03" db="EMBL/GenBank/DDBJ databases">
        <authorList>
            <person name="Blom J."/>
        </authorList>
    </citation>
    <scope>NUCLEOTIDE SEQUENCE [LARGE SCALE GENOMIC DNA]</scope>
    <source>
        <strain evidence="6">KPC-SM-21</strain>
    </source>
</reference>
<dbReference type="SUPFAM" id="SSF110738">
    <property type="entry name" value="Glycerate kinase I"/>
    <property type="match status" value="1"/>
</dbReference>
<dbReference type="FunCoup" id="A0A2U3MVX2">
    <property type="interactions" value="241"/>
</dbReference>
<organism evidence="5 6">
    <name type="scientific">Acinetobacter stercoris</name>
    <dbReference type="NCBI Taxonomy" id="2126983"/>
    <lineage>
        <taxon>Bacteria</taxon>
        <taxon>Pseudomonadati</taxon>
        <taxon>Pseudomonadota</taxon>
        <taxon>Gammaproteobacteria</taxon>
        <taxon>Moraxellales</taxon>
        <taxon>Moraxellaceae</taxon>
        <taxon>Acinetobacter</taxon>
    </lineage>
</organism>
<dbReference type="Proteomes" id="UP000245974">
    <property type="component" value="Unassembled WGS sequence"/>
</dbReference>
<keyword evidence="6" id="KW-1185">Reference proteome</keyword>
<proteinExistence type="inferred from homology"/>
<protein>
    <submittedName>
        <fullName evidence="5">Glycerate kinase</fullName>
        <ecNumber evidence="5">2.7.1.31</ecNumber>
    </submittedName>
</protein>
<dbReference type="InterPro" id="IPR018193">
    <property type="entry name" value="Glyc_kinase_flavodox-like_fold"/>
</dbReference>
<evidence type="ECO:0000256" key="1">
    <source>
        <dbReference type="ARBA" id="ARBA00006284"/>
    </source>
</evidence>
<dbReference type="RefSeq" id="WP_121973090.1">
    <property type="nucleotide sequence ID" value="NZ_OOGT01000021.1"/>
</dbReference>
<evidence type="ECO:0000313" key="5">
    <source>
        <dbReference type="EMBL" id="SPL69566.1"/>
    </source>
</evidence>
<dbReference type="EMBL" id="OOGT01000021">
    <property type="protein sequence ID" value="SPL69566.1"/>
    <property type="molecule type" value="Genomic_DNA"/>
</dbReference>
<dbReference type="InterPro" id="IPR018197">
    <property type="entry name" value="Glycerate_kinase_RE-like"/>
</dbReference>
<dbReference type="GO" id="GO:0008887">
    <property type="term" value="F:glycerate kinase activity"/>
    <property type="evidence" value="ECO:0007669"/>
    <property type="project" value="UniProtKB-UniRule"/>
</dbReference>
<dbReference type="Gene3D" id="3.90.1510.10">
    <property type="entry name" value="Glycerate kinase, domain 2"/>
    <property type="match status" value="1"/>
</dbReference>
<keyword evidence="2 4" id="KW-0808">Transferase</keyword>
<comment type="similarity">
    <text evidence="1 4">Belongs to the glycerate kinase type-1 family.</text>
</comment>
<dbReference type="PANTHER" id="PTHR21599:SF0">
    <property type="entry name" value="GLYCERATE KINASE"/>
    <property type="match status" value="1"/>
</dbReference>
<name>A0A2U3MVX2_9GAMM</name>
<dbReference type="Pfam" id="PF02595">
    <property type="entry name" value="Gly_kinase"/>
    <property type="match status" value="1"/>
</dbReference>
<evidence type="ECO:0000256" key="4">
    <source>
        <dbReference type="PIRNR" id="PIRNR006078"/>
    </source>
</evidence>